<dbReference type="Proteomes" id="UP000027586">
    <property type="component" value="Unassembled WGS sequence"/>
</dbReference>
<dbReference type="PANTHER" id="PTHR38646:SF1">
    <property type="entry name" value="DUF202 DOMAIN-CONTAINING PROTEIN"/>
    <property type="match status" value="1"/>
</dbReference>
<sequence length="150" mass="16767">MSGVMEPRMVRGHREQSVLLTQTELQDLRARQRTFEGAYWRTALAAFSTGLLILKVFTREFYKIGITFFVFGLAMLAIAYTFQNKWRLGHSHHSGNHGDLHCAFGLITQAMISTSTPFPVTPLPLCRIVHIIALKGENEAFFCATSGSCG</sequence>
<reference evidence="2" key="1">
    <citation type="submission" date="2013-08" db="EMBL/GenBank/DDBJ databases">
        <title>Gene expansion shapes genome architecture in the human pathogen Lichtheimia corymbifera: an evolutionary genomics analysis in the ancient terrestrial Mucorales (Mucoromycotina).</title>
        <authorList>
            <person name="Schwartze V.U."/>
            <person name="Winter S."/>
            <person name="Shelest E."/>
            <person name="Marcet-Houben M."/>
            <person name="Horn F."/>
            <person name="Wehner S."/>
            <person name="Hoffmann K."/>
            <person name="Riege K."/>
            <person name="Sammeth M."/>
            <person name="Nowrousian M."/>
            <person name="Valiante V."/>
            <person name="Linde J."/>
            <person name="Jacobsen I.D."/>
            <person name="Marz M."/>
            <person name="Brakhage A.A."/>
            <person name="Gabaldon T."/>
            <person name="Bocker S."/>
            <person name="Voigt K."/>
        </authorList>
    </citation>
    <scope>NUCLEOTIDE SEQUENCE [LARGE SCALE GENOMIC DNA]</scope>
    <source>
        <strain evidence="2">FSU 9682</strain>
    </source>
</reference>
<keyword evidence="1" id="KW-0812">Transmembrane</keyword>
<name>A0A068RPC5_9FUNG</name>
<accession>A0A068RPC5</accession>
<dbReference type="PANTHER" id="PTHR38646">
    <property type="entry name" value="YALI0F00814P"/>
    <property type="match status" value="1"/>
</dbReference>
<evidence type="ECO:0008006" key="4">
    <source>
        <dbReference type="Google" id="ProtNLM"/>
    </source>
</evidence>
<feature type="transmembrane region" description="Helical" evidence="1">
    <location>
        <begin position="64"/>
        <end position="82"/>
    </location>
</feature>
<dbReference type="OrthoDB" id="2555434at2759"/>
<dbReference type="AlphaFoldDB" id="A0A068RPC5"/>
<dbReference type="EMBL" id="CBTN010000011">
    <property type="protein sequence ID" value="CDH51859.1"/>
    <property type="molecule type" value="Genomic_DNA"/>
</dbReference>
<gene>
    <name evidence="2" type="ORF">LCOR_03410.1</name>
</gene>
<keyword evidence="1" id="KW-0472">Membrane</keyword>
<keyword evidence="1" id="KW-1133">Transmembrane helix</keyword>
<dbReference type="VEuPathDB" id="FungiDB:LCOR_03410.1"/>
<protein>
    <recommendedName>
        <fullName evidence="4">DUF202 domain-containing protein</fullName>
    </recommendedName>
</protein>
<feature type="transmembrane region" description="Helical" evidence="1">
    <location>
        <begin position="38"/>
        <end position="58"/>
    </location>
</feature>
<proteinExistence type="predicted"/>
<evidence type="ECO:0000313" key="2">
    <source>
        <dbReference type="EMBL" id="CDH51859.1"/>
    </source>
</evidence>
<keyword evidence="3" id="KW-1185">Reference proteome</keyword>
<evidence type="ECO:0000256" key="1">
    <source>
        <dbReference type="SAM" id="Phobius"/>
    </source>
</evidence>
<organism evidence="2 3">
    <name type="scientific">Lichtheimia corymbifera JMRC:FSU:9682</name>
    <dbReference type="NCBI Taxonomy" id="1263082"/>
    <lineage>
        <taxon>Eukaryota</taxon>
        <taxon>Fungi</taxon>
        <taxon>Fungi incertae sedis</taxon>
        <taxon>Mucoromycota</taxon>
        <taxon>Mucoromycotina</taxon>
        <taxon>Mucoromycetes</taxon>
        <taxon>Mucorales</taxon>
        <taxon>Lichtheimiaceae</taxon>
        <taxon>Lichtheimia</taxon>
    </lineage>
</organism>
<comment type="caution">
    <text evidence="2">The sequence shown here is derived from an EMBL/GenBank/DDBJ whole genome shotgun (WGS) entry which is preliminary data.</text>
</comment>
<evidence type="ECO:0000313" key="3">
    <source>
        <dbReference type="Proteomes" id="UP000027586"/>
    </source>
</evidence>